<organism evidence="4">
    <name type="scientific">Anisakis simplex</name>
    <name type="common">Herring worm</name>
    <dbReference type="NCBI Taxonomy" id="6269"/>
    <lineage>
        <taxon>Eukaryota</taxon>
        <taxon>Metazoa</taxon>
        <taxon>Ecdysozoa</taxon>
        <taxon>Nematoda</taxon>
        <taxon>Chromadorea</taxon>
        <taxon>Rhabditida</taxon>
        <taxon>Spirurina</taxon>
        <taxon>Ascaridomorpha</taxon>
        <taxon>Ascaridoidea</taxon>
        <taxon>Anisakidae</taxon>
        <taxon>Anisakis</taxon>
        <taxon>Anisakis simplex complex</taxon>
    </lineage>
</organism>
<protein>
    <submittedName>
        <fullName evidence="4">CACTA en-spm transposon protein</fullName>
    </submittedName>
</protein>
<dbReference type="InterPro" id="IPR057233">
    <property type="entry name" value="DUF7911"/>
</dbReference>
<sequence length="104" mass="12122">MSCSHLKDDSFILEPDLSFMDTAFSDVIYFINARSTGFNWTVRQFQVRLYFHRTHTHNLDSGHLKAMDRLTIKHPRKGVCLKCLPILGVLIHYISVVSFTDHRI</sequence>
<dbReference type="Proteomes" id="UP000267096">
    <property type="component" value="Unassembled WGS sequence"/>
</dbReference>
<keyword evidence="1" id="KW-0472">Membrane</keyword>
<evidence type="ECO:0000256" key="1">
    <source>
        <dbReference type="SAM" id="Phobius"/>
    </source>
</evidence>
<reference evidence="2 3" key="2">
    <citation type="submission" date="2018-11" db="EMBL/GenBank/DDBJ databases">
        <authorList>
            <consortium name="Pathogen Informatics"/>
        </authorList>
    </citation>
    <scope>NUCLEOTIDE SEQUENCE [LARGE SCALE GENOMIC DNA]</scope>
</reference>
<dbReference type="AlphaFoldDB" id="A0A0M3JDN3"/>
<keyword evidence="3" id="KW-1185">Reference proteome</keyword>
<dbReference type="WBParaSite" id="ASIM_0000572101-mRNA-1">
    <property type="protein sequence ID" value="ASIM_0000572101-mRNA-1"/>
    <property type="gene ID" value="ASIM_0000572101"/>
</dbReference>
<keyword evidence="1" id="KW-0812">Transmembrane</keyword>
<dbReference type="OrthoDB" id="5873999at2759"/>
<dbReference type="EMBL" id="UYRR01010879">
    <property type="protein sequence ID" value="VDK25666.1"/>
    <property type="molecule type" value="Genomic_DNA"/>
</dbReference>
<feature type="transmembrane region" description="Helical" evidence="1">
    <location>
        <begin position="79"/>
        <end position="99"/>
    </location>
</feature>
<evidence type="ECO:0000313" key="2">
    <source>
        <dbReference type="EMBL" id="VDK25666.1"/>
    </source>
</evidence>
<evidence type="ECO:0000313" key="3">
    <source>
        <dbReference type="Proteomes" id="UP000267096"/>
    </source>
</evidence>
<proteinExistence type="predicted"/>
<keyword evidence="1" id="KW-1133">Transmembrane helix</keyword>
<name>A0A0M3JDN3_ANISI</name>
<reference evidence="4" key="1">
    <citation type="submission" date="2017-02" db="UniProtKB">
        <authorList>
            <consortium name="WormBaseParasite"/>
        </authorList>
    </citation>
    <scope>IDENTIFICATION</scope>
</reference>
<dbReference type="Pfam" id="PF25492">
    <property type="entry name" value="DUF7911"/>
    <property type="match status" value="1"/>
</dbReference>
<gene>
    <name evidence="2" type="ORF">ASIM_LOCUS5517</name>
</gene>
<evidence type="ECO:0000313" key="4">
    <source>
        <dbReference type="WBParaSite" id="ASIM_0000572101-mRNA-1"/>
    </source>
</evidence>
<accession>A0A0M3JDN3</accession>